<evidence type="ECO:0000313" key="6">
    <source>
        <dbReference type="Proteomes" id="UP000236728"/>
    </source>
</evidence>
<gene>
    <name evidence="5" type="ORF">SAMN05421819_4115</name>
</gene>
<accession>A0A1H6C042</accession>
<evidence type="ECO:0000256" key="1">
    <source>
        <dbReference type="ARBA" id="ARBA00023015"/>
    </source>
</evidence>
<evidence type="ECO:0000256" key="2">
    <source>
        <dbReference type="ARBA" id="ARBA00023125"/>
    </source>
</evidence>
<dbReference type="SUPFAM" id="SSF47413">
    <property type="entry name" value="lambda repressor-like DNA-binding domains"/>
    <property type="match status" value="1"/>
</dbReference>
<dbReference type="Pfam" id="PF01381">
    <property type="entry name" value="HTH_3"/>
    <property type="match status" value="1"/>
</dbReference>
<keyword evidence="3" id="KW-0804">Transcription</keyword>
<keyword evidence="6" id="KW-1185">Reference proteome</keyword>
<dbReference type="OrthoDB" id="9794834at2"/>
<dbReference type="CDD" id="cd06529">
    <property type="entry name" value="S24_LexA-like"/>
    <property type="match status" value="1"/>
</dbReference>
<dbReference type="EMBL" id="FNVA01000008">
    <property type="protein sequence ID" value="SEG66324.1"/>
    <property type="molecule type" value="Genomic_DNA"/>
</dbReference>
<dbReference type="CDD" id="cd00093">
    <property type="entry name" value="HTH_XRE"/>
    <property type="match status" value="1"/>
</dbReference>
<dbReference type="PROSITE" id="PS50943">
    <property type="entry name" value="HTH_CROC1"/>
    <property type="match status" value="1"/>
</dbReference>
<keyword evidence="1" id="KW-0805">Transcription regulation</keyword>
<feature type="domain" description="HTH cro/C1-type" evidence="4">
    <location>
        <begin position="15"/>
        <end position="70"/>
    </location>
</feature>
<dbReference type="SMART" id="SM00530">
    <property type="entry name" value="HTH_XRE"/>
    <property type="match status" value="1"/>
</dbReference>
<dbReference type="InterPro" id="IPR036286">
    <property type="entry name" value="LexA/Signal_pep-like_sf"/>
</dbReference>
<protein>
    <submittedName>
        <fullName evidence="5">Helix-turn-helix</fullName>
    </submittedName>
</protein>
<evidence type="ECO:0000259" key="4">
    <source>
        <dbReference type="PROSITE" id="PS50943"/>
    </source>
</evidence>
<dbReference type="InterPro" id="IPR015927">
    <property type="entry name" value="Peptidase_S24_S26A/B/C"/>
</dbReference>
<dbReference type="Gene3D" id="1.10.260.40">
    <property type="entry name" value="lambda repressor-like DNA-binding domains"/>
    <property type="match status" value="1"/>
</dbReference>
<dbReference type="PANTHER" id="PTHR40661:SF2">
    <property type="entry name" value="HTH-TYPE TRANSCRIPTIONAL REGULATOR PRTR"/>
    <property type="match status" value="1"/>
</dbReference>
<evidence type="ECO:0000256" key="3">
    <source>
        <dbReference type="ARBA" id="ARBA00023163"/>
    </source>
</evidence>
<sequence>MLKHTTPSTEWIGPIRSLLDELSLSQADLASRLGVSRATVTRWIKGSHEPTSASYLAMGNLLGHPKGGYFWERAGVDRSNFPDTKLQSTLSSLRVNLRDFTLVSGMKLTRGIVESKSNAVVLPLLNIVAYGDRVPPGPHVTLAQAEVLDVLMAPLSWCAHPEKMLCMQLVGDSMSPLIPPNSVIAVDTGLNDRAQLDKKLAVFSHRDLGFKVARLQRLPASDILISANHTYLPVDVTDQSKWKVVGAVAWWVSKDALPHAAENSKPASGT</sequence>
<dbReference type="GO" id="GO:0003677">
    <property type="term" value="F:DNA binding"/>
    <property type="evidence" value="ECO:0007669"/>
    <property type="project" value="UniProtKB-KW"/>
</dbReference>
<evidence type="ECO:0000313" key="5">
    <source>
        <dbReference type="EMBL" id="SEG66324.1"/>
    </source>
</evidence>
<reference evidence="5 6" key="1">
    <citation type="submission" date="2016-10" db="EMBL/GenBank/DDBJ databases">
        <authorList>
            <person name="de Groot N.N."/>
        </authorList>
    </citation>
    <scope>NUCLEOTIDE SEQUENCE [LARGE SCALE GENOMIC DNA]</scope>
    <source>
        <strain evidence="5 6">DSM 22489</strain>
    </source>
</reference>
<proteinExistence type="predicted"/>
<keyword evidence="2" id="KW-0238">DNA-binding</keyword>
<dbReference type="InterPro" id="IPR039418">
    <property type="entry name" value="LexA-like"/>
</dbReference>
<dbReference type="AlphaFoldDB" id="A0A1H6C042"/>
<dbReference type="InterPro" id="IPR001387">
    <property type="entry name" value="Cro/C1-type_HTH"/>
</dbReference>
<dbReference type="PANTHER" id="PTHR40661">
    <property type="match status" value="1"/>
</dbReference>
<dbReference type="Proteomes" id="UP000236728">
    <property type="component" value="Unassembled WGS sequence"/>
</dbReference>
<dbReference type="SUPFAM" id="SSF51306">
    <property type="entry name" value="LexA/Signal peptidase"/>
    <property type="match status" value="1"/>
</dbReference>
<name>A0A1H6C042_9BACT</name>
<dbReference type="InterPro" id="IPR010982">
    <property type="entry name" value="Lambda_DNA-bd_dom_sf"/>
</dbReference>
<dbReference type="Gene3D" id="2.10.109.10">
    <property type="entry name" value="Umud Fragment, subunit A"/>
    <property type="match status" value="1"/>
</dbReference>
<dbReference type="Pfam" id="PF00717">
    <property type="entry name" value="Peptidase_S24"/>
    <property type="match status" value="1"/>
</dbReference>
<organism evidence="5 6">
    <name type="scientific">Bryocella elongata</name>
    <dbReference type="NCBI Taxonomy" id="863522"/>
    <lineage>
        <taxon>Bacteria</taxon>
        <taxon>Pseudomonadati</taxon>
        <taxon>Acidobacteriota</taxon>
        <taxon>Terriglobia</taxon>
        <taxon>Terriglobales</taxon>
        <taxon>Acidobacteriaceae</taxon>
        <taxon>Bryocella</taxon>
    </lineage>
</organism>